<reference evidence="12" key="1">
    <citation type="journal article" date="2008" name="PLoS ONE">
        <title>Survival in nuclear waste, extreme resistance, and potential applications gleaned from the genome sequence of Kineococcus radiotolerans SRS30216.</title>
        <authorList>
            <person name="Bagwell C.E."/>
            <person name="Bhat S."/>
            <person name="Hawkins G.M."/>
            <person name="Smith B.W."/>
            <person name="Biswas T."/>
            <person name="Hoover T.R."/>
            <person name="Saunders E."/>
            <person name="Han C.S."/>
            <person name="Tsodikov O.V."/>
            <person name="Shimkets L.J."/>
        </authorList>
    </citation>
    <scope>NUCLEOTIDE SEQUENCE [LARGE SCALE GENOMIC DNA]</scope>
    <source>
        <strain evidence="12">ATCC BAA-149 / DSM 14245 / SRS30216</strain>
    </source>
</reference>
<evidence type="ECO:0000256" key="1">
    <source>
        <dbReference type="ARBA" id="ARBA00002254"/>
    </source>
</evidence>
<gene>
    <name evidence="11" type="ordered locus">Krad_4556</name>
</gene>
<accession>A6WGS6</accession>
<proteinExistence type="inferred from homology"/>
<keyword evidence="12" id="KW-1185">Reference proteome</keyword>
<dbReference type="GO" id="GO:0009425">
    <property type="term" value="C:bacterial-type flagellum basal body"/>
    <property type="evidence" value="ECO:0007669"/>
    <property type="project" value="InterPro"/>
</dbReference>
<dbReference type="EMBL" id="CP000751">
    <property type="protein sequence ID" value="ABS06015.1"/>
    <property type="molecule type" value="Genomic_DNA"/>
</dbReference>
<keyword evidence="11" id="KW-0614">Plasmid</keyword>
<dbReference type="PANTHER" id="PTHR35091:SF2">
    <property type="entry name" value="FLAGELLAR PROTEIN FLIL"/>
    <property type="match status" value="1"/>
</dbReference>
<dbReference type="AlphaFoldDB" id="A6WGS6"/>
<evidence type="ECO:0000313" key="11">
    <source>
        <dbReference type="EMBL" id="ABS06015.1"/>
    </source>
</evidence>
<evidence type="ECO:0000313" key="12">
    <source>
        <dbReference type="Proteomes" id="UP000001116"/>
    </source>
</evidence>
<comment type="similarity">
    <text evidence="3 10">Belongs to the FliL family.</text>
</comment>
<keyword evidence="11" id="KW-0966">Cell projection</keyword>
<evidence type="ECO:0000256" key="10">
    <source>
        <dbReference type="RuleBase" id="RU364125"/>
    </source>
</evidence>
<dbReference type="PANTHER" id="PTHR35091">
    <property type="entry name" value="FLAGELLAR PROTEIN FLIL"/>
    <property type="match status" value="1"/>
</dbReference>
<comment type="function">
    <text evidence="1 10">Controls the rotational direction of flagella during chemotaxis.</text>
</comment>
<dbReference type="RefSeq" id="WP_012002007.1">
    <property type="nucleotide sequence ID" value="NC_009806.1"/>
</dbReference>
<keyword evidence="5 10" id="KW-0145">Chemotaxis</keyword>
<evidence type="ECO:0000256" key="9">
    <source>
        <dbReference type="ARBA" id="ARBA00023136"/>
    </source>
</evidence>
<keyword evidence="9 10" id="KW-0472">Membrane</keyword>
<evidence type="ECO:0000256" key="4">
    <source>
        <dbReference type="ARBA" id="ARBA00022475"/>
    </source>
</evidence>
<keyword evidence="11" id="KW-0282">Flagellum</keyword>
<dbReference type="OrthoDB" id="3537056at2"/>
<geneLocation type="plasmid" evidence="11 12">
    <name>pKRAD01</name>
</geneLocation>
<dbReference type="Pfam" id="PF03748">
    <property type="entry name" value="FliL"/>
    <property type="match status" value="1"/>
</dbReference>
<evidence type="ECO:0000256" key="3">
    <source>
        <dbReference type="ARBA" id="ARBA00008281"/>
    </source>
</evidence>
<protein>
    <recommendedName>
        <fullName evidence="10">Flagellar protein FliL</fullName>
    </recommendedName>
</protein>
<keyword evidence="4 10" id="KW-1003">Cell membrane</keyword>
<comment type="subcellular location">
    <subcellularLocation>
        <location evidence="2">Cell membrane</location>
        <topology evidence="2">Single-pass membrane protein</topology>
    </subcellularLocation>
</comment>
<evidence type="ECO:0000256" key="2">
    <source>
        <dbReference type="ARBA" id="ARBA00004162"/>
    </source>
</evidence>
<feature type="transmembrane region" description="Helical" evidence="10">
    <location>
        <begin position="20"/>
        <end position="41"/>
    </location>
</feature>
<dbReference type="GO" id="GO:0071978">
    <property type="term" value="P:bacterial-type flagellum-dependent swarming motility"/>
    <property type="evidence" value="ECO:0007669"/>
    <property type="project" value="TreeGrafter"/>
</dbReference>
<evidence type="ECO:0000256" key="5">
    <source>
        <dbReference type="ARBA" id="ARBA00022500"/>
    </source>
</evidence>
<sequence length="166" mass="17366">MAAKSTADDTAPGKSKKKMIIVGALAGVLLLGGGVGGTYMLTKPAAAATETVEEALEPGEVVALDPISVNLPDGHYLKVGIALQTVLDESAGEGSSAPDGSKALDLTIKEFSGKPMADLSNPELRQKYQDELQEKIIEAYTKEPAKEGDPATKTVMGIYLTQFVMQ</sequence>
<keyword evidence="11" id="KW-0969">Cilium</keyword>
<name>A6WGS6_KINRD</name>
<organism evidence="11 12">
    <name type="scientific">Kineococcus radiotolerans (strain ATCC BAA-149 / DSM 14245 / SRS30216)</name>
    <dbReference type="NCBI Taxonomy" id="266940"/>
    <lineage>
        <taxon>Bacteria</taxon>
        <taxon>Bacillati</taxon>
        <taxon>Actinomycetota</taxon>
        <taxon>Actinomycetes</taxon>
        <taxon>Kineosporiales</taxon>
        <taxon>Kineosporiaceae</taxon>
        <taxon>Kineococcus</taxon>
    </lineage>
</organism>
<dbReference type="InterPro" id="IPR005503">
    <property type="entry name" value="FliL"/>
</dbReference>
<keyword evidence="8 10" id="KW-1133">Transmembrane helix</keyword>
<dbReference type="KEGG" id="kra:Krad_4556"/>
<dbReference type="GO" id="GO:0006935">
    <property type="term" value="P:chemotaxis"/>
    <property type="evidence" value="ECO:0007669"/>
    <property type="project" value="UniProtKB-KW"/>
</dbReference>
<evidence type="ECO:0000256" key="7">
    <source>
        <dbReference type="ARBA" id="ARBA00022779"/>
    </source>
</evidence>
<dbReference type="Proteomes" id="UP000001116">
    <property type="component" value="Plasmid pKRAD01"/>
</dbReference>
<evidence type="ECO:0000256" key="6">
    <source>
        <dbReference type="ARBA" id="ARBA00022692"/>
    </source>
</evidence>
<keyword evidence="7 10" id="KW-0283">Flagellar rotation</keyword>
<evidence type="ECO:0000256" key="8">
    <source>
        <dbReference type="ARBA" id="ARBA00022989"/>
    </source>
</evidence>
<keyword evidence="6 10" id="KW-0812">Transmembrane</keyword>
<dbReference type="GO" id="GO:0005886">
    <property type="term" value="C:plasma membrane"/>
    <property type="evidence" value="ECO:0007669"/>
    <property type="project" value="UniProtKB-SubCell"/>
</dbReference>
<dbReference type="HOGENOM" id="CLU_099018_5_0_11"/>